<gene>
    <name evidence="1" type="ORF">METBISCDRAFT_7163</name>
</gene>
<proteinExistence type="predicted"/>
<name>A0A4V1J2L5_9ASCO</name>
<sequence>HHDHPTPPHTEIDLTKVFGFALLGGATLYFYRSSKEPVVKTAMYKTAEERSQLRNEDYLAKYKISSVKIFIQDKGGIGQRRFLNRHSDLIPQTVIPTHSPFGDQFGAGIKTSQLGPRRERIRYFAPL</sequence>
<dbReference type="AlphaFoldDB" id="A0A4V1J2L5"/>
<evidence type="ECO:0000313" key="2">
    <source>
        <dbReference type="Proteomes" id="UP000268321"/>
    </source>
</evidence>
<dbReference type="EMBL" id="ML004526">
    <property type="protein sequence ID" value="RKP28979.1"/>
    <property type="molecule type" value="Genomic_DNA"/>
</dbReference>
<reference evidence="2" key="1">
    <citation type="journal article" date="2018" name="Nat. Microbiol.">
        <title>Leveraging single-cell genomics to expand the fungal tree of life.</title>
        <authorList>
            <person name="Ahrendt S.R."/>
            <person name="Quandt C.A."/>
            <person name="Ciobanu D."/>
            <person name="Clum A."/>
            <person name="Salamov A."/>
            <person name="Andreopoulos B."/>
            <person name="Cheng J.F."/>
            <person name="Woyke T."/>
            <person name="Pelin A."/>
            <person name="Henrissat B."/>
            <person name="Reynolds N.K."/>
            <person name="Benny G.L."/>
            <person name="Smith M.E."/>
            <person name="James T.Y."/>
            <person name="Grigoriev I.V."/>
        </authorList>
    </citation>
    <scope>NUCLEOTIDE SEQUENCE [LARGE SCALE GENOMIC DNA]</scope>
    <source>
        <strain evidence="2">Baker2002</strain>
    </source>
</reference>
<dbReference type="OrthoDB" id="4003242at2759"/>
<feature type="non-terminal residue" evidence="1">
    <location>
        <position position="1"/>
    </location>
</feature>
<organism evidence="1 2">
    <name type="scientific">Metschnikowia bicuspidata</name>
    <dbReference type="NCBI Taxonomy" id="27322"/>
    <lineage>
        <taxon>Eukaryota</taxon>
        <taxon>Fungi</taxon>
        <taxon>Dikarya</taxon>
        <taxon>Ascomycota</taxon>
        <taxon>Saccharomycotina</taxon>
        <taxon>Pichiomycetes</taxon>
        <taxon>Metschnikowiaceae</taxon>
        <taxon>Metschnikowia</taxon>
    </lineage>
</organism>
<dbReference type="Proteomes" id="UP000268321">
    <property type="component" value="Unassembled WGS sequence"/>
</dbReference>
<keyword evidence="2" id="KW-1185">Reference proteome</keyword>
<accession>A0A4V1J2L5</accession>
<evidence type="ECO:0000313" key="1">
    <source>
        <dbReference type="EMBL" id="RKP28979.1"/>
    </source>
</evidence>
<feature type="non-terminal residue" evidence="1">
    <location>
        <position position="127"/>
    </location>
</feature>
<protein>
    <submittedName>
        <fullName evidence="1">Uncharacterized protein</fullName>
    </submittedName>
</protein>